<reference evidence="10 11" key="1">
    <citation type="submission" date="2020-08" db="EMBL/GenBank/DDBJ databases">
        <title>Genomic Encyclopedia of Type Strains, Phase III (KMG-III): the genomes of soil and plant-associated and newly described type strains.</title>
        <authorList>
            <person name="Whitman W."/>
        </authorList>
    </citation>
    <scope>NUCLEOTIDE SEQUENCE [LARGE SCALE GENOMIC DNA]</scope>
    <source>
        <strain evidence="10 11">CECT 4462</strain>
    </source>
</reference>
<evidence type="ECO:0000313" key="11">
    <source>
        <dbReference type="Proteomes" id="UP000549250"/>
    </source>
</evidence>
<keyword evidence="6 9" id="KW-1133">Transmembrane helix</keyword>
<dbReference type="SUPFAM" id="SSF82693">
    <property type="entry name" value="Multidrug efflux transporter AcrB pore domain, PN1, PN2, PC1 and PC2 subdomains"/>
    <property type="match status" value="3"/>
</dbReference>
<feature type="region of interest" description="Disordered" evidence="8">
    <location>
        <begin position="1018"/>
        <end position="1045"/>
    </location>
</feature>
<dbReference type="PANTHER" id="PTHR32063:SF21">
    <property type="entry name" value="MULTIDRUG RESISTANCE PROTEIN MDTB"/>
    <property type="match status" value="1"/>
</dbReference>
<dbReference type="Gene3D" id="1.20.1640.10">
    <property type="entry name" value="Multidrug efflux transporter AcrB transmembrane domain"/>
    <property type="match status" value="2"/>
</dbReference>
<keyword evidence="5 9" id="KW-0812">Transmembrane</keyword>
<dbReference type="InterPro" id="IPR001036">
    <property type="entry name" value="Acrflvin-R"/>
</dbReference>
<evidence type="ECO:0000256" key="6">
    <source>
        <dbReference type="ARBA" id="ARBA00022989"/>
    </source>
</evidence>
<feature type="transmembrane region" description="Helical" evidence="9">
    <location>
        <begin position="334"/>
        <end position="353"/>
    </location>
</feature>
<keyword evidence="11" id="KW-1185">Reference proteome</keyword>
<name>A0A839SXQ5_AZOMA</name>
<evidence type="ECO:0000256" key="4">
    <source>
        <dbReference type="ARBA" id="ARBA00022519"/>
    </source>
</evidence>
<dbReference type="FunFam" id="1.20.1640.10:FF:000001">
    <property type="entry name" value="Efflux pump membrane transporter"/>
    <property type="match status" value="1"/>
</dbReference>
<feature type="transmembrane region" description="Helical" evidence="9">
    <location>
        <begin position="12"/>
        <end position="32"/>
    </location>
</feature>
<dbReference type="GO" id="GO:0005886">
    <property type="term" value="C:plasma membrane"/>
    <property type="evidence" value="ECO:0007669"/>
    <property type="project" value="UniProtKB-SubCell"/>
</dbReference>
<feature type="transmembrane region" description="Helical" evidence="9">
    <location>
        <begin position="529"/>
        <end position="548"/>
    </location>
</feature>
<evidence type="ECO:0000256" key="5">
    <source>
        <dbReference type="ARBA" id="ARBA00022692"/>
    </source>
</evidence>
<organism evidence="10 11">
    <name type="scientific">Azomonas macrocytogenes</name>
    <name type="common">Azotobacter macrocytogenes</name>
    <dbReference type="NCBI Taxonomy" id="69962"/>
    <lineage>
        <taxon>Bacteria</taxon>
        <taxon>Pseudomonadati</taxon>
        <taxon>Pseudomonadota</taxon>
        <taxon>Gammaproteobacteria</taxon>
        <taxon>Pseudomonadales</taxon>
        <taxon>Pseudomonadaceae</taxon>
        <taxon>Azomonas</taxon>
    </lineage>
</organism>
<feature type="transmembrane region" description="Helical" evidence="9">
    <location>
        <begin position="431"/>
        <end position="451"/>
    </location>
</feature>
<feature type="transmembrane region" description="Helical" evidence="9">
    <location>
        <begin position="360"/>
        <end position="380"/>
    </location>
</feature>
<evidence type="ECO:0000256" key="3">
    <source>
        <dbReference type="ARBA" id="ARBA00022475"/>
    </source>
</evidence>
<gene>
    <name evidence="10" type="ORF">FHR87_000058</name>
</gene>
<dbReference type="InterPro" id="IPR027463">
    <property type="entry name" value="AcrB_DN_DC_subdom"/>
</dbReference>
<sequence length="1045" mass="112711">MNGLTGLIRRRVGLGLLALGVMLLGTFAYFQLPVAALPTVDFPTIQITAKLSGASAETMATSVATPLERALSSVPQVASMNSTSAAGKTQIALQFDLSRDIDSAAQDVQAAINTAIPNLPKTMTSAPTFREVNPAEATVLSLALTSPTRTLPELNRYADNYLAQQLSQIPGVGQVDFHGEQKPAVRIQIDPDALAARELTLEDIRRVINVSTQAPPKGRLDGEWRSVTLDTTDQLLTPQQYRDQVIAYRNGVPIKLGDLGKVIEGAEDVQQAAGIDGQPTIIVDIHKQPGFNVLETIATIKAKLPAMTASLPRDVQVQVIGDRTQTIEASVDDVQFTLVLSIVLVVIVIFLFLQNATATLIPTLTIPLSLVGTFIVMYGLDYSLDNLSLMGLAIAVGFVVDDAIVVMENIVRHLEMGKSRLQAAADGLREVAFTIISMTISLIAVFLPLLLMGGIVGRLMREFAVTVSVAILVSCLVSLTITPMLCAWLLKHEAGTPAGPFVRGCEYVLTSLQRGYGRTLDWVLGHQRLTLAVAMATFVATAVLYLQIPKGFFPQQDTGLIQGVAEAAADISPRAMRDKVAQLVDIVSQDPAVAKAYFWIGPSPTISQGRVIVNLKPFSERSESAQQVIARLQQPLERVPGIRLFLSPIQDIQLGGRVSKTQYQYTLQDPDSAQLSHWSTILLAKLKTLPQVQHVTSDQQSSAPQATLVIDRATAARLGVTVQAIDDVLYDAFGQRQIATMFTQLDQNHVILELDPRWQLSLESLRHLYVRADNGRLVPLNLVASVRQELAPIIINHQGAFPAITLSFDLAPGQALSDAVDAIQRAALEVGMPDSLIGSFQGTAQAFQESLKSQPWLILAAILTVYIVLGVLYESAIHPLTIISTLPSAGFGALLALLAARLDLSVLGMIGIILLIGIVKKNAIMIVDFTLDAQKQGLSAHEAVREACLLRLRPILMTSLAALLGAIPLAFGHGAGSELRQPLGIAIVGGLAFSQLLTLYTTPVTYLWFERRRRAQPASHTPSQIRPVPAPGDVTLDLQAPMTRR</sequence>
<dbReference type="AlphaFoldDB" id="A0A839SXQ5"/>
<dbReference type="Gene3D" id="3.30.2090.10">
    <property type="entry name" value="Multidrug efflux transporter AcrB TolC docking domain, DN and DC subdomains"/>
    <property type="match status" value="2"/>
</dbReference>
<dbReference type="Gene3D" id="3.30.70.1320">
    <property type="entry name" value="Multidrug efflux transporter AcrB pore domain like"/>
    <property type="match status" value="1"/>
</dbReference>
<dbReference type="Proteomes" id="UP000549250">
    <property type="component" value="Unassembled WGS sequence"/>
</dbReference>
<dbReference type="SUPFAM" id="SSF82866">
    <property type="entry name" value="Multidrug efflux transporter AcrB transmembrane domain"/>
    <property type="match status" value="2"/>
</dbReference>
<feature type="transmembrane region" description="Helical" evidence="9">
    <location>
        <begin position="463"/>
        <end position="490"/>
    </location>
</feature>
<dbReference type="GO" id="GO:0042910">
    <property type="term" value="F:xenobiotic transmembrane transporter activity"/>
    <property type="evidence" value="ECO:0007669"/>
    <property type="project" value="TreeGrafter"/>
</dbReference>
<proteinExistence type="predicted"/>
<comment type="subcellular location">
    <subcellularLocation>
        <location evidence="1">Cell inner membrane</location>
        <topology evidence="1">Multi-pass membrane protein</topology>
    </subcellularLocation>
</comment>
<feature type="transmembrane region" description="Helical" evidence="9">
    <location>
        <begin position="856"/>
        <end position="873"/>
    </location>
</feature>
<accession>A0A839SXQ5</accession>
<dbReference type="SUPFAM" id="SSF82714">
    <property type="entry name" value="Multidrug efflux transporter AcrB TolC docking domain, DN and DC subdomains"/>
    <property type="match status" value="2"/>
</dbReference>
<evidence type="ECO:0000256" key="1">
    <source>
        <dbReference type="ARBA" id="ARBA00004429"/>
    </source>
</evidence>
<dbReference type="Gene3D" id="3.30.70.1430">
    <property type="entry name" value="Multidrug efflux transporter AcrB pore domain"/>
    <property type="match status" value="2"/>
</dbReference>
<dbReference type="RefSeq" id="WP_183164698.1">
    <property type="nucleotide sequence ID" value="NZ_JACHXI010000001.1"/>
</dbReference>
<dbReference type="Pfam" id="PF00873">
    <property type="entry name" value="ACR_tran"/>
    <property type="match status" value="1"/>
</dbReference>
<dbReference type="PRINTS" id="PR00702">
    <property type="entry name" value="ACRIFLAVINRP"/>
</dbReference>
<evidence type="ECO:0000256" key="9">
    <source>
        <dbReference type="SAM" id="Phobius"/>
    </source>
</evidence>
<feature type="transmembrane region" description="Helical" evidence="9">
    <location>
        <begin position="952"/>
        <end position="971"/>
    </location>
</feature>
<dbReference type="EMBL" id="JACHXI010000001">
    <property type="protein sequence ID" value="MBB3101698.1"/>
    <property type="molecule type" value="Genomic_DNA"/>
</dbReference>
<dbReference type="Gene3D" id="3.30.70.1440">
    <property type="entry name" value="Multidrug efflux transporter AcrB pore domain"/>
    <property type="match status" value="1"/>
</dbReference>
<keyword evidence="2" id="KW-0813">Transport</keyword>
<keyword evidence="4" id="KW-0997">Cell inner membrane</keyword>
<evidence type="ECO:0000313" key="10">
    <source>
        <dbReference type="EMBL" id="MBB3101698.1"/>
    </source>
</evidence>
<evidence type="ECO:0000256" key="2">
    <source>
        <dbReference type="ARBA" id="ARBA00022448"/>
    </source>
</evidence>
<keyword evidence="3" id="KW-1003">Cell membrane</keyword>
<evidence type="ECO:0000256" key="7">
    <source>
        <dbReference type="ARBA" id="ARBA00023136"/>
    </source>
</evidence>
<keyword evidence="7 9" id="KW-0472">Membrane</keyword>
<protein>
    <submittedName>
        <fullName evidence="10">Multidrug efflux pump</fullName>
    </submittedName>
</protein>
<feature type="transmembrane region" description="Helical" evidence="9">
    <location>
        <begin position="906"/>
        <end position="931"/>
    </location>
</feature>
<feature type="transmembrane region" description="Helical" evidence="9">
    <location>
        <begin position="983"/>
        <end position="1009"/>
    </location>
</feature>
<dbReference type="PANTHER" id="PTHR32063">
    <property type="match status" value="1"/>
</dbReference>
<evidence type="ECO:0000256" key="8">
    <source>
        <dbReference type="SAM" id="MobiDB-lite"/>
    </source>
</evidence>
<comment type="caution">
    <text evidence="10">The sequence shown here is derived from an EMBL/GenBank/DDBJ whole genome shotgun (WGS) entry which is preliminary data.</text>
</comment>